<evidence type="ECO:0000313" key="1">
    <source>
        <dbReference type="EMBL" id="KHD72084.1"/>
    </source>
</evidence>
<evidence type="ECO:0008006" key="3">
    <source>
        <dbReference type="Google" id="ProtNLM"/>
    </source>
</evidence>
<comment type="caution">
    <text evidence="1">The sequence shown here is derived from an EMBL/GenBank/DDBJ whole genome shotgun (WGS) entry which is preliminary data.</text>
</comment>
<proteinExistence type="predicted"/>
<protein>
    <recommendedName>
        <fullName evidence="3">6-phosphogluconate dehydrogenase NADP-binding domain-containing protein</fullName>
    </recommendedName>
</protein>
<dbReference type="SUPFAM" id="SSF51735">
    <property type="entry name" value="NAD(P)-binding Rossmann-fold domains"/>
    <property type="match status" value="1"/>
</dbReference>
<dbReference type="InterPro" id="IPR008927">
    <property type="entry name" value="6-PGluconate_DH-like_C_sf"/>
</dbReference>
<dbReference type="OrthoDB" id="3185659at2"/>
<accession>A0A0A6UCR4</accession>
<dbReference type="STRING" id="1869.MB27_42335"/>
<dbReference type="Proteomes" id="UP000054537">
    <property type="component" value="Unassembled WGS sequence"/>
</dbReference>
<dbReference type="EMBL" id="JRTT01000140">
    <property type="protein sequence ID" value="KHD72084.1"/>
    <property type="molecule type" value="Genomic_DNA"/>
</dbReference>
<dbReference type="RefSeq" id="WP_043533868.1">
    <property type="nucleotide sequence ID" value="NZ_BAABKU010000002.1"/>
</dbReference>
<dbReference type="AlphaFoldDB" id="A0A0A6UCR4"/>
<keyword evidence="2" id="KW-1185">Reference proteome</keyword>
<dbReference type="Gene3D" id="3.40.50.720">
    <property type="entry name" value="NAD(P)-binding Rossmann-like Domain"/>
    <property type="match status" value="1"/>
</dbReference>
<gene>
    <name evidence="1" type="ORF">MB27_42335</name>
</gene>
<reference evidence="1 2" key="1">
    <citation type="submission" date="2014-10" db="EMBL/GenBank/DDBJ databases">
        <title>Draft genome sequence of Actinoplanes utahensis NRRL 12052.</title>
        <authorList>
            <person name="Velasco-Bucheli B."/>
            <person name="del Cerro C."/>
            <person name="Hormigo D."/>
            <person name="Garcia J.L."/>
            <person name="Acebal C."/>
            <person name="Arroyo M."/>
            <person name="de la Mata I."/>
        </authorList>
    </citation>
    <scope>NUCLEOTIDE SEQUENCE [LARGE SCALE GENOMIC DNA]</scope>
    <source>
        <strain evidence="1 2">NRRL 12052</strain>
    </source>
</reference>
<evidence type="ECO:0000313" key="2">
    <source>
        <dbReference type="Proteomes" id="UP000054537"/>
    </source>
</evidence>
<organism evidence="1 2">
    <name type="scientific">Actinoplanes utahensis</name>
    <dbReference type="NCBI Taxonomy" id="1869"/>
    <lineage>
        <taxon>Bacteria</taxon>
        <taxon>Bacillati</taxon>
        <taxon>Actinomycetota</taxon>
        <taxon>Actinomycetes</taxon>
        <taxon>Micromonosporales</taxon>
        <taxon>Micromonosporaceae</taxon>
        <taxon>Actinoplanes</taxon>
    </lineage>
</organism>
<dbReference type="InterPro" id="IPR036291">
    <property type="entry name" value="NAD(P)-bd_dom_sf"/>
</dbReference>
<dbReference type="SUPFAM" id="SSF48179">
    <property type="entry name" value="6-phosphogluconate dehydrogenase C-terminal domain-like"/>
    <property type="match status" value="1"/>
</dbReference>
<name>A0A0A6UCR4_ACTUT</name>
<sequence length="261" mass="28252">MSTLIRVYGNGRSGSAYTDRLRQQGYTVAVHDRSGDEVRCVDGPLTGPAVAAILALPRGTDVPVALRAIDPMETPCVVDLTTQSPESATANAELWAGMGGRSYHAGGSNGGERAVRAGDSFLLLGPRCEEPVWQALQAIGHVTEYASAEYAVMLKLCHNAFLVVENELARQLAALCQRRGIAREHLEKTIDDGPAGRRFGDLTAIRHLKGGYPSSYIGEYAAKDWCYFQGTLSDEERAMFDFVQADGLARRLAHRGTGPWV</sequence>